<feature type="compositionally biased region" description="Acidic residues" evidence="5">
    <location>
        <begin position="390"/>
        <end position="401"/>
    </location>
</feature>
<dbReference type="InterPro" id="IPR003107">
    <property type="entry name" value="HAT"/>
</dbReference>
<evidence type="ECO:0000256" key="2">
    <source>
        <dbReference type="ARBA" id="ARBA00023242"/>
    </source>
</evidence>
<comment type="subcellular location">
    <subcellularLocation>
        <location evidence="4">Nucleus</location>
    </subcellularLocation>
    <subcellularLocation>
        <location evidence="4">Cytoplasm</location>
    </subcellularLocation>
    <text evidence="4">Nucleus and/or cytoplasm.</text>
</comment>
<feature type="compositionally biased region" description="Polar residues" evidence="5">
    <location>
        <begin position="706"/>
        <end position="725"/>
    </location>
</feature>
<feature type="region of interest" description="Disordered" evidence="5">
    <location>
        <begin position="382"/>
        <end position="469"/>
    </location>
</feature>
<evidence type="ECO:0000256" key="5">
    <source>
        <dbReference type="SAM" id="MobiDB-lite"/>
    </source>
</evidence>
<keyword evidence="1" id="KW-0677">Repeat</keyword>
<evidence type="ECO:0000313" key="8">
    <source>
        <dbReference type="Proteomes" id="UP001497383"/>
    </source>
</evidence>
<dbReference type="Gene3D" id="1.25.40.1040">
    <property type="match status" value="2"/>
</dbReference>
<evidence type="ECO:0000313" key="7">
    <source>
        <dbReference type="EMBL" id="CAK9440336.1"/>
    </source>
</evidence>
<keyword evidence="4" id="KW-0963">Cytoplasm</keyword>
<dbReference type="SUPFAM" id="SSF48452">
    <property type="entry name" value="TPR-like"/>
    <property type="match status" value="2"/>
</dbReference>
<dbReference type="EMBL" id="OZ022409">
    <property type="protein sequence ID" value="CAK9440336.1"/>
    <property type="molecule type" value="Genomic_DNA"/>
</dbReference>
<sequence>MSSVFIPKNAKVKKMSLDKIAQLEDELKENPLDYKKWIKFLDQVVAKDNQEQVRNAFEKYLEIFKFDGAQWNRYIKYELTRGEKKKTEELFKRCFDVTDSVELYRSYIDYVRSNSDFVTGGEKARSIVVSAFEYAIGRVGIDINSDELWQDYIAFLRSWNPTANWEQIQKTDMIRKVFRKYLVIPTESIETNWTQYTKWENEISPATAQKFVSERSAEFMLARSWNTEWQRITNKKLKRSISPYTMNDENVEQQAKYWANWIELEKSNSLELKDDNALQNRISYAYKRATFALPFVPQVWFEYVKYLMNTNEESNLNGCIEILKNGLSLNPKSLLLSFQLAELYEKDNSFAKAKVIFNNLISKYSADLDVVSQNLDALNDKLKPKKGKETEDDDDDEEEAEGNGNHNGKNDDEKNGQGLSKPGAANGTSNGNGLPSVPHLPNIPNANNLSSASSLPSLPKVPNNGGSGGTISLADSRQLQTLEKEKKRLVDLVTLVYSKFMTASKRAEGIKEARNVFKNARKFASIGYQMYVDSALLEHFADNTKTAIKVFDVGIKSFATDGEFLSKFLDYLIMINDVDRLRSTIQNADTTITKQLSSLEEELKADGLDPLRRREIEKKLRLQQRQLKALYKKYISFAAAHLSLDIANSFTKKCEQLFPKDDPVDLFTDRYKLGKRNLIKSEELNQDAYDEDESLDSRPAKRQRRSSLSLDAGESTSAVNSIQESSRIEKEMAEQERDLAPDNSIAVVGPSIMTLMTVLPNASYFGLPSENIFNSEKLVTLFANLPNISP</sequence>
<reference evidence="7 8" key="1">
    <citation type="submission" date="2024-03" db="EMBL/GenBank/DDBJ databases">
        <authorList>
            <person name="Brejova B."/>
        </authorList>
    </citation>
    <scope>NUCLEOTIDE SEQUENCE [LARGE SCALE GENOMIC DNA]</scope>
    <source>
        <strain evidence="7 8">CBS 14171</strain>
    </source>
</reference>
<proteinExistence type="predicted"/>
<dbReference type="Proteomes" id="UP001497383">
    <property type="component" value="Chromosome 5"/>
</dbReference>
<dbReference type="InterPro" id="IPR008847">
    <property type="entry name" value="Suf"/>
</dbReference>
<keyword evidence="2 4" id="KW-0539">Nucleus</keyword>
<gene>
    <name evidence="7" type="ORF">LODBEIA_P44360</name>
</gene>
<dbReference type="GeneID" id="92209632"/>
<dbReference type="SMART" id="SM00386">
    <property type="entry name" value="HAT"/>
    <property type="match status" value="5"/>
</dbReference>
<protein>
    <recommendedName>
        <fullName evidence="3 4">mRNA 3'-end-processing protein RNA14</fullName>
    </recommendedName>
</protein>
<dbReference type="PANTHER" id="PTHR19980:SF0">
    <property type="entry name" value="CLEAVAGE STIMULATION FACTOR SUBUNIT 3"/>
    <property type="match status" value="1"/>
</dbReference>
<evidence type="ECO:0000256" key="3">
    <source>
        <dbReference type="ARBA" id="ARBA00026188"/>
    </source>
</evidence>
<dbReference type="InterPro" id="IPR011990">
    <property type="entry name" value="TPR-like_helical_dom_sf"/>
</dbReference>
<keyword evidence="8" id="KW-1185">Reference proteome</keyword>
<dbReference type="Pfam" id="PF05843">
    <property type="entry name" value="Suf"/>
    <property type="match status" value="1"/>
</dbReference>
<feature type="compositionally biased region" description="Low complexity" evidence="5">
    <location>
        <begin position="440"/>
        <end position="458"/>
    </location>
</feature>
<feature type="domain" description="Suppressor of forked" evidence="6">
    <location>
        <begin position="18"/>
        <end position="684"/>
    </location>
</feature>
<accession>A0ABP0ZQ03</accession>
<organism evidence="7 8">
    <name type="scientific">Lodderomyces beijingensis</name>
    <dbReference type="NCBI Taxonomy" id="1775926"/>
    <lineage>
        <taxon>Eukaryota</taxon>
        <taxon>Fungi</taxon>
        <taxon>Dikarya</taxon>
        <taxon>Ascomycota</taxon>
        <taxon>Saccharomycotina</taxon>
        <taxon>Pichiomycetes</taxon>
        <taxon>Debaryomycetaceae</taxon>
        <taxon>Candida/Lodderomyces clade</taxon>
        <taxon>Lodderomyces</taxon>
    </lineage>
</organism>
<dbReference type="PANTHER" id="PTHR19980">
    <property type="entry name" value="RNA CLEAVAGE STIMULATION FACTOR"/>
    <property type="match status" value="1"/>
</dbReference>
<evidence type="ECO:0000256" key="4">
    <source>
        <dbReference type="RuleBase" id="RU369035"/>
    </source>
</evidence>
<name>A0ABP0ZQ03_9ASCO</name>
<comment type="function">
    <text evidence="4">Component of the cleavage factor IA (CFIA) complex, which is involved in the endonucleolytic cleavage during polyadenylation-dependent pre-mRNA 3'-end formation.</text>
</comment>
<feature type="region of interest" description="Disordered" evidence="5">
    <location>
        <begin position="689"/>
        <end position="726"/>
    </location>
</feature>
<keyword evidence="4" id="KW-0507">mRNA processing</keyword>
<evidence type="ECO:0000259" key="6">
    <source>
        <dbReference type="Pfam" id="PF05843"/>
    </source>
</evidence>
<evidence type="ECO:0000256" key="1">
    <source>
        <dbReference type="ARBA" id="ARBA00022737"/>
    </source>
</evidence>
<dbReference type="InterPro" id="IPR045243">
    <property type="entry name" value="Rna14-like"/>
</dbReference>
<dbReference type="RefSeq" id="XP_066831374.1">
    <property type="nucleotide sequence ID" value="XM_066974657.1"/>
</dbReference>